<dbReference type="RefSeq" id="WP_390274198.1">
    <property type="nucleotide sequence ID" value="NZ_JBHRSA010000055.1"/>
</dbReference>
<dbReference type="Proteomes" id="UP001595279">
    <property type="component" value="Unassembled WGS sequence"/>
</dbReference>
<feature type="domain" description="Sin" evidence="1">
    <location>
        <begin position="1"/>
        <end position="39"/>
    </location>
</feature>
<organism evidence="2 3">
    <name type="scientific">Virgibacillus xinjiangensis</name>
    <dbReference type="NCBI Taxonomy" id="393090"/>
    <lineage>
        <taxon>Bacteria</taxon>
        <taxon>Bacillati</taxon>
        <taxon>Bacillota</taxon>
        <taxon>Bacilli</taxon>
        <taxon>Bacillales</taxon>
        <taxon>Bacillaceae</taxon>
        <taxon>Virgibacillus</taxon>
    </lineage>
</organism>
<gene>
    <name evidence="2" type="ORF">ACFOGI_14820</name>
</gene>
<name>A0ABV7CYC2_9BACI</name>
<evidence type="ECO:0000259" key="1">
    <source>
        <dbReference type="PROSITE" id="PS51500"/>
    </source>
</evidence>
<dbReference type="InterPro" id="IPR036281">
    <property type="entry name" value="SinR/SinI_dimer_dom_sf"/>
</dbReference>
<sequence length="42" mass="4984">MEKVMEDTAIDQEWLELIKEAKLQGLSTDQFRAFLQQAEREN</sequence>
<accession>A0ABV7CYC2</accession>
<dbReference type="Pfam" id="PF08671">
    <property type="entry name" value="SinI"/>
    <property type="match status" value="1"/>
</dbReference>
<dbReference type="PROSITE" id="PS51500">
    <property type="entry name" value="SIN"/>
    <property type="match status" value="1"/>
</dbReference>
<dbReference type="InterPro" id="IPR010981">
    <property type="entry name" value="SinR/SinI_dimer_dom"/>
</dbReference>
<protein>
    <submittedName>
        <fullName evidence="2">Anti-repressor SinI family protein</fullName>
    </submittedName>
</protein>
<dbReference type="EMBL" id="JBHRSA010000055">
    <property type="protein sequence ID" value="MFC3041516.1"/>
    <property type="molecule type" value="Genomic_DNA"/>
</dbReference>
<reference evidence="3" key="1">
    <citation type="journal article" date="2019" name="Int. J. Syst. Evol. Microbiol.">
        <title>The Global Catalogue of Microorganisms (GCM) 10K type strain sequencing project: providing services to taxonomists for standard genome sequencing and annotation.</title>
        <authorList>
            <consortium name="The Broad Institute Genomics Platform"/>
            <consortium name="The Broad Institute Genome Sequencing Center for Infectious Disease"/>
            <person name="Wu L."/>
            <person name="Ma J."/>
        </authorList>
    </citation>
    <scope>NUCLEOTIDE SEQUENCE [LARGE SCALE GENOMIC DNA]</scope>
    <source>
        <strain evidence="3">KCTC 13128</strain>
    </source>
</reference>
<evidence type="ECO:0000313" key="3">
    <source>
        <dbReference type="Proteomes" id="UP001595279"/>
    </source>
</evidence>
<evidence type="ECO:0000313" key="2">
    <source>
        <dbReference type="EMBL" id="MFC3041516.1"/>
    </source>
</evidence>
<comment type="caution">
    <text evidence="2">The sequence shown here is derived from an EMBL/GenBank/DDBJ whole genome shotgun (WGS) entry which is preliminary data.</text>
</comment>
<dbReference type="SUPFAM" id="SSF47406">
    <property type="entry name" value="SinR repressor dimerisation domain-like"/>
    <property type="match status" value="1"/>
</dbReference>
<keyword evidence="3" id="KW-1185">Reference proteome</keyword>
<proteinExistence type="predicted"/>